<organism evidence="4 5">
    <name type="scientific">Lasius platythorax</name>
    <dbReference type="NCBI Taxonomy" id="488582"/>
    <lineage>
        <taxon>Eukaryota</taxon>
        <taxon>Metazoa</taxon>
        <taxon>Ecdysozoa</taxon>
        <taxon>Arthropoda</taxon>
        <taxon>Hexapoda</taxon>
        <taxon>Insecta</taxon>
        <taxon>Pterygota</taxon>
        <taxon>Neoptera</taxon>
        <taxon>Endopterygota</taxon>
        <taxon>Hymenoptera</taxon>
        <taxon>Apocrita</taxon>
        <taxon>Aculeata</taxon>
        <taxon>Formicoidea</taxon>
        <taxon>Formicidae</taxon>
        <taxon>Formicinae</taxon>
        <taxon>Lasius</taxon>
        <taxon>Lasius</taxon>
    </lineage>
</organism>
<keyword evidence="1" id="KW-0479">Metal-binding</keyword>
<name>A0AAV2NE51_9HYME</name>
<evidence type="ECO:0000313" key="4">
    <source>
        <dbReference type="EMBL" id="CAL1677401.1"/>
    </source>
</evidence>
<sequence>MHSFSSVQKLLKAFQKIKLEVPDMMSRSASIKGNKFTVFKKLTEDNKPKVTTRGVIKCYGCNKTGLYAKDCPIKKEEQVKSSIKEITLKNKQNDCQMGLISKDKQQESTKSESESDEKLEEETEIYLVDVLSEPRDEFRRTADLQIEGNDIINCNAKIDTGCPITLIREQFNKVF</sequence>
<dbReference type="EMBL" id="OZ034835">
    <property type="protein sequence ID" value="CAL1677401.1"/>
    <property type="molecule type" value="Genomic_DNA"/>
</dbReference>
<keyword evidence="1" id="KW-0863">Zinc-finger</keyword>
<evidence type="ECO:0000256" key="1">
    <source>
        <dbReference type="PROSITE-ProRule" id="PRU00047"/>
    </source>
</evidence>
<dbReference type="AlphaFoldDB" id="A0AAV2NE51"/>
<accession>A0AAV2NE51</accession>
<dbReference type="InterPro" id="IPR001878">
    <property type="entry name" value="Znf_CCHC"/>
</dbReference>
<keyword evidence="1" id="KW-0862">Zinc</keyword>
<feature type="region of interest" description="Disordered" evidence="2">
    <location>
        <begin position="98"/>
        <end position="121"/>
    </location>
</feature>
<feature type="domain" description="CCHC-type" evidence="3">
    <location>
        <begin position="57"/>
        <end position="72"/>
    </location>
</feature>
<reference evidence="4" key="1">
    <citation type="submission" date="2024-04" db="EMBL/GenBank/DDBJ databases">
        <authorList>
            <consortium name="Molecular Ecology Group"/>
        </authorList>
    </citation>
    <scope>NUCLEOTIDE SEQUENCE</scope>
</reference>
<proteinExistence type="predicted"/>
<dbReference type="GO" id="GO:0003676">
    <property type="term" value="F:nucleic acid binding"/>
    <property type="evidence" value="ECO:0007669"/>
    <property type="project" value="InterPro"/>
</dbReference>
<gene>
    <name evidence="4" type="ORF">LPLAT_LOCUS3411</name>
</gene>
<dbReference type="PROSITE" id="PS50158">
    <property type="entry name" value="ZF_CCHC"/>
    <property type="match status" value="1"/>
</dbReference>
<protein>
    <recommendedName>
        <fullName evidence="3">CCHC-type domain-containing protein</fullName>
    </recommendedName>
</protein>
<dbReference type="GO" id="GO:0008270">
    <property type="term" value="F:zinc ion binding"/>
    <property type="evidence" value="ECO:0007669"/>
    <property type="project" value="UniProtKB-KW"/>
</dbReference>
<feature type="compositionally biased region" description="Basic and acidic residues" evidence="2">
    <location>
        <begin position="101"/>
        <end position="113"/>
    </location>
</feature>
<evidence type="ECO:0000313" key="5">
    <source>
        <dbReference type="Proteomes" id="UP001497644"/>
    </source>
</evidence>
<dbReference type="Proteomes" id="UP001497644">
    <property type="component" value="Chromosome 12"/>
</dbReference>
<evidence type="ECO:0000256" key="2">
    <source>
        <dbReference type="SAM" id="MobiDB-lite"/>
    </source>
</evidence>
<dbReference type="Gene3D" id="4.10.60.10">
    <property type="entry name" value="Zinc finger, CCHC-type"/>
    <property type="match status" value="1"/>
</dbReference>
<keyword evidence="5" id="KW-1185">Reference proteome</keyword>
<evidence type="ECO:0000259" key="3">
    <source>
        <dbReference type="PROSITE" id="PS50158"/>
    </source>
</evidence>